<comment type="caution">
    <text evidence="2">The sequence shown here is derived from an EMBL/GenBank/DDBJ whole genome shotgun (WGS) entry which is preliminary data.</text>
</comment>
<reference evidence="2" key="1">
    <citation type="journal article" date="2019" name="bioRxiv">
        <title>The Genome of the Zebra Mussel, Dreissena polymorpha: A Resource for Invasive Species Research.</title>
        <authorList>
            <person name="McCartney M.A."/>
            <person name="Auch B."/>
            <person name="Kono T."/>
            <person name="Mallez S."/>
            <person name="Zhang Y."/>
            <person name="Obille A."/>
            <person name="Becker A."/>
            <person name="Abrahante J.E."/>
            <person name="Garbe J."/>
            <person name="Badalamenti J.P."/>
            <person name="Herman A."/>
            <person name="Mangelson H."/>
            <person name="Liachko I."/>
            <person name="Sullivan S."/>
            <person name="Sone E.D."/>
            <person name="Koren S."/>
            <person name="Silverstein K.A.T."/>
            <person name="Beckman K.B."/>
            <person name="Gohl D.M."/>
        </authorList>
    </citation>
    <scope>NUCLEOTIDE SEQUENCE</scope>
    <source>
        <strain evidence="2">Duluth1</strain>
        <tissue evidence="2">Whole animal</tissue>
    </source>
</reference>
<organism evidence="2 3">
    <name type="scientific">Dreissena polymorpha</name>
    <name type="common">Zebra mussel</name>
    <name type="synonym">Mytilus polymorpha</name>
    <dbReference type="NCBI Taxonomy" id="45954"/>
    <lineage>
        <taxon>Eukaryota</taxon>
        <taxon>Metazoa</taxon>
        <taxon>Spiralia</taxon>
        <taxon>Lophotrochozoa</taxon>
        <taxon>Mollusca</taxon>
        <taxon>Bivalvia</taxon>
        <taxon>Autobranchia</taxon>
        <taxon>Heteroconchia</taxon>
        <taxon>Euheterodonta</taxon>
        <taxon>Imparidentia</taxon>
        <taxon>Neoheterodontei</taxon>
        <taxon>Myida</taxon>
        <taxon>Dreissenoidea</taxon>
        <taxon>Dreissenidae</taxon>
        <taxon>Dreissena</taxon>
    </lineage>
</organism>
<dbReference type="AlphaFoldDB" id="A0A9D3YZ13"/>
<name>A0A9D3YZ13_DREPO</name>
<reference evidence="2" key="2">
    <citation type="submission" date="2020-11" db="EMBL/GenBank/DDBJ databases">
        <authorList>
            <person name="McCartney M.A."/>
            <person name="Auch B."/>
            <person name="Kono T."/>
            <person name="Mallez S."/>
            <person name="Becker A."/>
            <person name="Gohl D.M."/>
            <person name="Silverstein K.A.T."/>
            <person name="Koren S."/>
            <person name="Bechman K.B."/>
            <person name="Herman A."/>
            <person name="Abrahante J.E."/>
            <person name="Garbe J."/>
        </authorList>
    </citation>
    <scope>NUCLEOTIDE SEQUENCE</scope>
    <source>
        <strain evidence="2">Duluth1</strain>
        <tissue evidence="2">Whole animal</tissue>
    </source>
</reference>
<dbReference type="EMBL" id="JAIWYP010000014">
    <property type="protein sequence ID" value="KAH3708877.1"/>
    <property type="molecule type" value="Genomic_DNA"/>
</dbReference>
<feature type="region of interest" description="Disordered" evidence="1">
    <location>
        <begin position="33"/>
        <end position="52"/>
    </location>
</feature>
<accession>A0A9D3YZ13</accession>
<proteinExistence type="predicted"/>
<evidence type="ECO:0000256" key="1">
    <source>
        <dbReference type="SAM" id="MobiDB-lite"/>
    </source>
</evidence>
<gene>
    <name evidence="2" type="ORF">DPMN_068336</name>
</gene>
<keyword evidence="3" id="KW-1185">Reference proteome</keyword>
<evidence type="ECO:0000313" key="3">
    <source>
        <dbReference type="Proteomes" id="UP000828390"/>
    </source>
</evidence>
<dbReference type="Proteomes" id="UP000828390">
    <property type="component" value="Unassembled WGS sequence"/>
</dbReference>
<sequence>MKSLIVNRQKDSQVEIHSYASFLTHMPLRQRSQPRGLNLNRHGYERSSGVAL</sequence>
<evidence type="ECO:0000313" key="2">
    <source>
        <dbReference type="EMBL" id="KAH3708877.1"/>
    </source>
</evidence>
<protein>
    <submittedName>
        <fullName evidence="2">Uncharacterized protein</fullName>
    </submittedName>
</protein>